<feature type="repeat" description="NHL" evidence="3">
    <location>
        <begin position="890"/>
        <end position="931"/>
    </location>
</feature>
<dbReference type="InterPro" id="IPR050952">
    <property type="entry name" value="TRIM-NHL_E3_ligases"/>
</dbReference>
<feature type="compositionally biased region" description="Polar residues" evidence="4">
    <location>
        <begin position="249"/>
        <end position="263"/>
    </location>
</feature>
<dbReference type="CDD" id="cd19798">
    <property type="entry name" value="Bbox2_BRAT-like"/>
    <property type="match status" value="1"/>
</dbReference>
<feature type="compositionally biased region" description="Low complexity" evidence="4">
    <location>
        <begin position="600"/>
        <end position="630"/>
    </location>
</feature>
<dbReference type="InterPro" id="IPR000315">
    <property type="entry name" value="Znf_B-box"/>
</dbReference>
<dbReference type="FunFam" id="2.120.10.30:FF:000031">
    <property type="entry name" value="B-box type zinc finger protein ncl-1"/>
    <property type="match status" value="1"/>
</dbReference>
<evidence type="ECO:0000256" key="1">
    <source>
        <dbReference type="ARBA" id="ARBA00022737"/>
    </source>
</evidence>
<accession>A0A6J2TML6</accession>
<keyword evidence="2" id="KW-0479">Metal-binding</keyword>
<dbReference type="Pfam" id="PF00643">
    <property type="entry name" value="zf-B_box"/>
    <property type="match status" value="1"/>
</dbReference>
<dbReference type="Proteomes" id="UP000504634">
    <property type="component" value="Unplaced"/>
</dbReference>
<keyword evidence="6" id="KW-1185">Reference proteome</keyword>
<dbReference type="InterPro" id="IPR001258">
    <property type="entry name" value="NHL_repeat"/>
</dbReference>
<feature type="repeat" description="NHL" evidence="3">
    <location>
        <begin position="797"/>
        <end position="840"/>
    </location>
</feature>
<keyword evidence="1" id="KW-0677">Repeat</keyword>
<evidence type="ECO:0000256" key="4">
    <source>
        <dbReference type="SAM" id="MobiDB-lite"/>
    </source>
</evidence>
<dbReference type="Pfam" id="PF01436">
    <property type="entry name" value="NHL"/>
    <property type="match status" value="4"/>
</dbReference>
<dbReference type="AlphaFoldDB" id="A0A6J2TML6"/>
<evidence type="ECO:0000259" key="5">
    <source>
        <dbReference type="PROSITE" id="PS50119"/>
    </source>
</evidence>
<evidence type="ECO:0000313" key="7">
    <source>
        <dbReference type="RefSeq" id="XP_030377274.1"/>
    </source>
</evidence>
<evidence type="ECO:0000256" key="3">
    <source>
        <dbReference type="PROSITE-ProRule" id="PRU00504"/>
    </source>
</evidence>
<dbReference type="RefSeq" id="XP_030377274.1">
    <property type="nucleotide sequence ID" value="XM_030521414.1"/>
</dbReference>
<feature type="repeat" description="NHL" evidence="3">
    <location>
        <begin position="932"/>
        <end position="974"/>
    </location>
</feature>
<feature type="region of interest" description="Disordered" evidence="4">
    <location>
        <begin position="239"/>
        <end position="265"/>
    </location>
</feature>
<dbReference type="GO" id="GO:0008270">
    <property type="term" value="F:zinc ion binding"/>
    <property type="evidence" value="ECO:0007669"/>
    <property type="project" value="UniProtKB-KW"/>
</dbReference>
<dbReference type="GeneID" id="115626150"/>
<dbReference type="Gene3D" id="3.30.160.60">
    <property type="entry name" value="Classic Zinc Finger"/>
    <property type="match status" value="1"/>
</dbReference>
<dbReference type="GO" id="GO:0003730">
    <property type="term" value="F:mRNA 3'-UTR binding"/>
    <property type="evidence" value="ECO:0007669"/>
    <property type="project" value="TreeGrafter"/>
</dbReference>
<feature type="region of interest" description="Disordered" evidence="4">
    <location>
        <begin position="583"/>
        <end position="630"/>
    </location>
</feature>
<keyword evidence="2" id="KW-0863">Zinc-finger</keyword>
<sequence>MASSPTPSLDSMRGANSIESYEHGGYLSDSPLTLSGSSPPASDSAICSDEYTGGSSAKTSNVTVINAHLSISASVSSSSSASSSSCSSSSSSSSASSTSSTSGLSGCGSTSSSVISTNNTTVVGPGVIGSNLQGNSNNVNNNSNAGNNVSSLVVGAGKGSNNNSNSSTIGSSNNSNGSNNNAIVARCTACKSKCSDAVAKCFDCLSFLCANCVTAHEFMHCFNGHNVCRIKGGFDASTPPNSSCSPNNATVNGNSNQHNNPASSDFKYASSLTMMLQQQQQQAQHEQQQQQQMPMSQLSKIVLAAAAASNPQEQQQQQHDSLYVSMHPQLQQNTAVGGGSQVTANGTSSASAVAASGGGVQRQLFCPRHKHELLKFSCRTCCTLVCKECIVQEHSTGHELENVQSPPPMTSAPIATGNEMALQTLLADMRGKIGEIVAIAGNSEQSVNKIKQQYQKAHNELNETHQFFASMLDERKCELLKELEALYTAKVSSNAAWLQRSKELIDKGLAMCEAVERAPIPQSPLLGEALLLRKTLEQQLHTAVQDMQLPFEMEFMSNYQSIQAGVRNTFGYVRASSADGGLNVGHVGSKQPPIARPTQSASNSSASSVGSHHQLHQHQQQQALGASHHQPLHGLGGLGLSATSLLDNSNAYVNGGGNGSSLMLGGREPHFSELLPKQRYNGANSALSHYNSYEKWSNGGSDNLFPSSTSAGGAAGSGSNDVVNAFATQLSTLSAASSAAAAAAAAASASNGNNGVVNINNCQTVSSESLLDLTNKLLSASIYPPKSQIKRQKMIYHCKFGEFGVMEGQFTEPSGVAVNAQNDIIVADTNNHRIQIFDKEGRFKFQFGECGKRDSQLLYPNRVAVVRNSGDIIVTERSPTHQIQIYNQYGQFVRKFGATILQHPRGVTVDNKGRIIVVECKVMRVIIFDQNGNVLHKFGCSKHLEFPNGVVVNDKQEIFISDNRAHCVKVFNYEGQYLRQIGGEGITNYPIGVGINSNGEILIADNHNNFNLTIFTQDGQLISALESKVKHAQCFDVALMDDGSVVLASKDYRLYIYRYVQLAPVVSRKLHNHLAETMQTLKLL</sequence>
<dbReference type="SUPFAM" id="SSF101898">
    <property type="entry name" value="NHL repeat"/>
    <property type="match status" value="1"/>
</dbReference>
<gene>
    <name evidence="7" type="primary">LOC115626150</name>
</gene>
<dbReference type="PROSITE" id="PS50119">
    <property type="entry name" value="ZF_BBOX"/>
    <property type="match status" value="1"/>
</dbReference>
<dbReference type="CTD" id="35197"/>
<feature type="repeat" description="NHL" evidence="3">
    <location>
        <begin position="975"/>
        <end position="1018"/>
    </location>
</feature>
<dbReference type="InterPro" id="IPR011042">
    <property type="entry name" value="6-blade_b-propeller_TolB-like"/>
</dbReference>
<feature type="region of interest" description="Disordered" evidence="4">
    <location>
        <begin position="77"/>
        <end position="113"/>
    </location>
</feature>
<dbReference type="SUPFAM" id="SSF57845">
    <property type="entry name" value="B-box zinc-binding domain"/>
    <property type="match status" value="1"/>
</dbReference>
<feature type="compositionally biased region" description="Polar residues" evidence="4">
    <location>
        <begin position="30"/>
        <end position="41"/>
    </location>
</feature>
<feature type="region of interest" description="Disordered" evidence="4">
    <location>
        <begin position="1"/>
        <end position="56"/>
    </location>
</feature>
<keyword evidence="2" id="KW-0862">Zinc</keyword>
<dbReference type="CDD" id="cd19813">
    <property type="entry name" value="Bbox1_BRAT-like"/>
    <property type="match status" value="1"/>
</dbReference>
<dbReference type="SMART" id="SM00336">
    <property type="entry name" value="BBOX"/>
    <property type="match status" value="2"/>
</dbReference>
<proteinExistence type="predicted"/>
<name>A0A6J2TML6_DROLE</name>
<dbReference type="CDD" id="cd14959">
    <property type="entry name" value="NHL_brat_like"/>
    <property type="match status" value="1"/>
</dbReference>
<evidence type="ECO:0000313" key="6">
    <source>
        <dbReference type="Proteomes" id="UP000504634"/>
    </source>
</evidence>
<dbReference type="PANTHER" id="PTHR24104:SF41">
    <property type="entry name" value="BRAIN TUMOR PROTEIN"/>
    <property type="match status" value="1"/>
</dbReference>
<dbReference type="PROSITE" id="PS51125">
    <property type="entry name" value="NHL"/>
    <property type="match status" value="5"/>
</dbReference>
<evidence type="ECO:0000256" key="2">
    <source>
        <dbReference type="PROSITE-ProRule" id="PRU00024"/>
    </source>
</evidence>
<feature type="domain" description="B box-type" evidence="5">
    <location>
        <begin position="361"/>
        <end position="403"/>
    </location>
</feature>
<feature type="repeat" description="NHL" evidence="3">
    <location>
        <begin position="844"/>
        <end position="889"/>
    </location>
</feature>
<organism evidence="6 7">
    <name type="scientific">Drosophila lebanonensis</name>
    <name type="common">Fruit fly</name>
    <name type="synonym">Scaptodrosophila lebanonensis</name>
    <dbReference type="NCBI Taxonomy" id="7225"/>
    <lineage>
        <taxon>Eukaryota</taxon>
        <taxon>Metazoa</taxon>
        <taxon>Ecdysozoa</taxon>
        <taxon>Arthropoda</taxon>
        <taxon>Hexapoda</taxon>
        <taxon>Insecta</taxon>
        <taxon>Pterygota</taxon>
        <taxon>Neoptera</taxon>
        <taxon>Endopterygota</taxon>
        <taxon>Diptera</taxon>
        <taxon>Brachycera</taxon>
        <taxon>Muscomorpha</taxon>
        <taxon>Ephydroidea</taxon>
        <taxon>Drosophilidae</taxon>
        <taxon>Scaptodrosophila</taxon>
    </lineage>
</organism>
<dbReference type="Gene3D" id="2.120.10.30">
    <property type="entry name" value="TolB, C-terminal domain"/>
    <property type="match status" value="1"/>
</dbReference>
<reference evidence="7" key="1">
    <citation type="submission" date="2025-08" db="UniProtKB">
        <authorList>
            <consortium name="RefSeq"/>
        </authorList>
    </citation>
    <scope>IDENTIFICATION</scope>
    <source>
        <strain evidence="7">11010-0011.00</strain>
        <tissue evidence="7">Whole body</tissue>
    </source>
</reference>
<feature type="compositionally biased region" description="Low complexity" evidence="4">
    <location>
        <begin position="239"/>
        <end position="248"/>
    </location>
</feature>
<dbReference type="OrthoDB" id="342730at2759"/>
<feature type="region of interest" description="Disordered" evidence="4">
    <location>
        <begin position="150"/>
        <end position="175"/>
    </location>
</feature>
<dbReference type="CDD" id="cd20482">
    <property type="entry name" value="CC_brat-like"/>
    <property type="match status" value="1"/>
</dbReference>
<protein>
    <submittedName>
        <fullName evidence="7">Brain tumor protein</fullName>
    </submittedName>
</protein>
<dbReference type="PANTHER" id="PTHR24104">
    <property type="entry name" value="E3 UBIQUITIN-PROTEIN LIGASE NHLRC1-RELATED"/>
    <property type="match status" value="1"/>
</dbReference>